<feature type="signal peptide" evidence="1">
    <location>
        <begin position="1"/>
        <end position="35"/>
    </location>
</feature>
<protein>
    <recommendedName>
        <fullName evidence="2">Bulb-type lectin domain-containing protein</fullName>
    </recommendedName>
</protein>
<dbReference type="InterPro" id="IPR036426">
    <property type="entry name" value="Bulb-type_lectin_dom_sf"/>
</dbReference>
<dbReference type="PROSITE" id="PS50927">
    <property type="entry name" value="BULB_LECTIN"/>
    <property type="match status" value="1"/>
</dbReference>
<dbReference type="RefSeq" id="WP_345433368.1">
    <property type="nucleotide sequence ID" value="NZ_BAABHK010000007.1"/>
</dbReference>
<evidence type="ECO:0000313" key="3">
    <source>
        <dbReference type="EMBL" id="GAA4629307.1"/>
    </source>
</evidence>
<dbReference type="Gene3D" id="2.90.10.30">
    <property type="match status" value="1"/>
</dbReference>
<keyword evidence="1" id="KW-0732">Signal</keyword>
<reference evidence="4" key="1">
    <citation type="journal article" date="2019" name="Int. J. Syst. Evol. Microbiol.">
        <title>The Global Catalogue of Microorganisms (GCM) 10K type strain sequencing project: providing services to taxonomists for standard genome sequencing and annotation.</title>
        <authorList>
            <consortium name="The Broad Institute Genomics Platform"/>
            <consortium name="The Broad Institute Genome Sequencing Center for Infectious Disease"/>
            <person name="Wu L."/>
            <person name="Ma J."/>
        </authorList>
    </citation>
    <scope>NUCLEOTIDE SEQUENCE [LARGE SCALE GENOMIC DNA]</scope>
    <source>
        <strain evidence="4">JCM 17939</strain>
    </source>
</reference>
<keyword evidence="4" id="KW-1185">Reference proteome</keyword>
<evidence type="ECO:0000259" key="2">
    <source>
        <dbReference type="PROSITE" id="PS50927"/>
    </source>
</evidence>
<feature type="chain" id="PRO_5046967265" description="Bulb-type lectin domain-containing protein" evidence="1">
    <location>
        <begin position="36"/>
        <end position="171"/>
    </location>
</feature>
<name>A0ABP8UD46_9ACTN</name>
<evidence type="ECO:0000256" key="1">
    <source>
        <dbReference type="SAM" id="SignalP"/>
    </source>
</evidence>
<dbReference type="SUPFAM" id="SSF51110">
    <property type="entry name" value="alpha-D-mannose-specific plant lectins"/>
    <property type="match status" value="1"/>
</dbReference>
<dbReference type="Proteomes" id="UP001501442">
    <property type="component" value="Unassembled WGS sequence"/>
</dbReference>
<dbReference type="EMBL" id="BAABHK010000007">
    <property type="protein sequence ID" value="GAA4629307.1"/>
    <property type="molecule type" value="Genomic_DNA"/>
</dbReference>
<comment type="caution">
    <text evidence="3">The sequence shown here is derived from an EMBL/GenBank/DDBJ whole genome shotgun (WGS) entry which is preliminary data.</text>
</comment>
<feature type="domain" description="Bulb-type lectin" evidence="2">
    <location>
        <begin position="3"/>
        <end position="138"/>
    </location>
</feature>
<dbReference type="InterPro" id="IPR001480">
    <property type="entry name" value="Bulb-type_lectin_dom"/>
</dbReference>
<evidence type="ECO:0000313" key="4">
    <source>
        <dbReference type="Proteomes" id="UP001501442"/>
    </source>
</evidence>
<proteinExistence type="predicted"/>
<organism evidence="3 4">
    <name type="scientific">Actinoallomurus vinaceus</name>
    <dbReference type="NCBI Taxonomy" id="1080074"/>
    <lineage>
        <taxon>Bacteria</taxon>
        <taxon>Bacillati</taxon>
        <taxon>Actinomycetota</taxon>
        <taxon>Actinomycetes</taxon>
        <taxon>Streptosporangiales</taxon>
        <taxon>Thermomonosporaceae</taxon>
        <taxon>Actinoallomurus</taxon>
    </lineage>
</organism>
<accession>A0ABP8UD46</accession>
<gene>
    <name evidence="3" type="ORF">GCM10023196_049510</name>
</gene>
<sequence>MALSSLRGGTTLARAVTLCGIAAAATGLLATSASADTVCAFFTSSQSDWYAWNNTTWGSWVLSKGPSYNSIYIKFQSDGNLVVYRQRDNAVMWASGTWGRNVTDLDWSVSAGGILLKRADGSVVCQIGEGASTGRAQVQEDGNFVFYNDVSEATWSIWGTPYTTNYCNVSH</sequence>